<dbReference type="Gene3D" id="3.40.50.10090">
    <property type="match status" value="2"/>
</dbReference>
<evidence type="ECO:0000313" key="2">
    <source>
        <dbReference type="EMBL" id="SVC92775.1"/>
    </source>
</evidence>
<protein>
    <recommendedName>
        <fullName evidence="1">Tetrapyrrole biosynthesis uroporphyrinogen III synthase domain-containing protein</fullName>
    </recommendedName>
</protein>
<dbReference type="Pfam" id="PF02602">
    <property type="entry name" value="HEM4"/>
    <property type="match status" value="1"/>
</dbReference>
<reference evidence="2" key="1">
    <citation type="submission" date="2018-05" db="EMBL/GenBank/DDBJ databases">
        <authorList>
            <person name="Lanie J.A."/>
            <person name="Ng W.-L."/>
            <person name="Kazmierczak K.M."/>
            <person name="Andrzejewski T.M."/>
            <person name="Davidsen T.M."/>
            <person name="Wayne K.J."/>
            <person name="Tettelin H."/>
            <person name="Glass J.I."/>
            <person name="Rusch D."/>
            <person name="Podicherti R."/>
            <person name="Tsui H.-C.T."/>
            <person name="Winkler M.E."/>
        </authorList>
    </citation>
    <scope>NUCLEOTIDE SEQUENCE</scope>
</reference>
<organism evidence="2">
    <name type="scientific">marine metagenome</name>
    <dbReference type="NCBI Taxonomy" id="408172"/>
    <lineage>
        <taxon>unclassified sequences</taxon>
        <taxon>metagenomes</taxon>
        <taxon>ecological metagenomes</taxon>
    </lineage>
</organism>
<dbReference type="PANTHER" id="PTHR40082">
    <property type="entry name" value="BLR5956 PROTEIN"/>
    <property type="match status" value="1"/>
</dbReference>
<dbReference type="SUPFAM" id="SSF69618">
    <property type="entry name" value="HemD-like"/>
    <property type="match status" value="1"/>
</dbReference>
<dbReference type="PANTHER" id="PTHR40082:SF1">
    <property type="entry name" value="BLR5956 PROTEIN"/>
    <property type="match status" value="1"/>
</dbReference>
<evidence type="ECO:0000259" key="1">
    <source>
        <dbReference type="Pfam" id="PF02602"/>
    </source>
</evidence>
<sequence>MEKKMIEGKNIAITRSKDDSQEFIDLITSEKGNPFPLPTIELVSKGEKIVDEFLTALREDNYDYSVFMSSKAVSLLFDTAKKIGKFEELQLAVANTIVIAVGPKTKIVLEKENIKVAYMPKRYSSVGIGEVFTKLNAVDKKVIVPRSGASTPFLKDLLEKIGLHITELYLYDVCAFRDTSQWNVFRELFSQNKVDGIIFTSASSVRAFVEIMTKDYEQTELVGVLHKISIIAIGPFTADELKKINVENVIADVHTVSGAFDAVRKAFSLAEAI</sequence>
<accession>A0A382R6H4</accession>
<dbReference type="EMBL" id="UINC01119157">
    <property type="protein sequence ID" value="SVC92775.1"/>
    <property type="molecule type" value="Genomic_DNA"/>
</dbReference>
<name>A0A382R6H4_9ZZZZ</name>
<dbReference type="CDD" id="cd06578">
    <property type="entry name" value="HemD"/>
    <property type="match status" value="1"/>
</dbReference>
<feature type="domain" description="Tetrapyrrole biosynthesis uroporphyrinogen III synthase" evidence="1">
    <location>
        <begin position="23"/>
        <end position="260"/>
    </location>
</feature>
<dbReference type="GO" id="GO:0006780">
    <property type="term" value="P:uroporphyrinogen III biosynthetic process"/>
    <property type="evidence" value="ECO:0007669"/>
    <property type="project" value="InterPro"/>
</dbReference>
<proteinExistence type="predicted"/>
<dbReference type="GO" id="GO:0004852">
    <property type="term" value="F:uroporphyrinogen-III synthase activity"/>
    <property type="evidence" value="ECO:0007669"/>
    <property type="project" value="InterPro"/>
</dbReference>
<dbReference type="InterPro" id="IPR039793">
    <property type="entry name" value="UROS/Hem4"/>
</dbReference>
<gene>
    <name evidence="2" type="ORF">METZ01_LOCUS345629</name>
</gene>
<dbReference type="AlphaFoldDB" id="A0A382R6H4"/>
<dbReference type="InterPro" id="IPR036108">
    <property type="entry name" value="4pyrrol_syn_uPrphyn_synt_sf"/>
</dbReference>
<dbReference type="InterPro" id="IPR003754">
    <property type="entry name" value="4pyrrol_synth_uPrphyn_synth"/>
</dbReference>